<evidence type="ECO:0008006" key="3">
    <source>
        <dbReference type="Google" id="ProtNLM"/>
    </source>
</evidence>
<proteinExistence type="predicted"/>
<sequence>MPALSLRYDHCSLRKPRYLNKFAIETVAREARAQLLSPGADALTLAQLAAISDLTINGLPYQLWVSLDHPVTDEDGLPVLGLCEFDPDCGEDAVSVLVSPVGEQLTPELALSTFAHELGHAIFDAPAWLIAAKQGPGLFDEPDTSQRRAYRTATPDAEHLGATAQPQNTALEKEIRIAEFRANEFMGSLLVPRDRLVELAVARAPDFDVGIERDGGLSEELHAATPRLIEQGTFGFVGMENLQRELAATFGVNPKFIRVRMERYGLLPTLPGRGQA</sequence>
<reference evidence="1 2" key="1">
    <citation type="submission" date="2020-03" db="EMBL/GenBank/DDBJ databases">
        <authorList>
            <consortium name="Genoscope - CEA"/>
            <person name="William W."/>
        </authorList>
    </citation>
    <scope>NUCLEOTIDE SEQUENCE [LARGE SCALE GENOMIC DNA]</scope>
    <source>
        <strain evidence="2">DSM 16959</strain>
    </source>
</reference>
<organism evidence="1 2">
    <name type="scientific">Denitratisoma oestradiolicum</name>
    <dbReference type="NCBI Taxonomy" id="311182"/>
    <lineage>
        <taxon>Bacteria</taxon>
        <taxon>Pseudomonadati</taxon>
        <taxon>Pseudomonadota</taxon>
        <taxon>Betaproteobacteria</taxon>
        <taxon>Nitrosomonadales</taxon>
        <taxon>Sterolibacteriaceae</taxon>
        <taxon>Denitratisoma</taxon>
    </lineage>
</organism>
<dbReference type="AlphaFoldDB" id="A0A6S6XW56"/>
<accession>A0A6S6XW56</accession>
<dbReference type="Proteomes" id="UP000515733">
    <property type="component" value="Chromosome"/>
</dbReference>
<evidence type="ECO:0000313" key="2">
    <source>
        <dbReference type="Proteomes" id="UP000515733"/>
    </source>
</evidence>
<keyword evidence="2" id="KW-1185">Reference proteome</keyword>
<gene>
    <name evidence="1" type="ORF">DENOEST_0020</name>
</gene>
<dbReference type="RefSeq" id="WP_145770295.1">
    <property type="nucleotide sequence ID" value="NZ_LR778301.1"/>
</dbReference>
<name>A0A6S6XW56_9PROT</name>
<dbReference type="EMBL" id="LR778301">
    <property type="protein sequence ID" value="CAB1367192.1"/>
    <property type="molecule type" value="Genomic_DNA"/>
</dbReference>
<protein>
    <recommendedName>
        <fullName evidence="3">IrrE N-terminal-like domain-containing protein</fullName>
    </recommendedName>
</protein>
<evidence type="ECO:0000313" key="1">
    <source>
        <dbReference type="EMBL" id="CAB1367192.1"/>
    </source>
</evidence>
<dbReference type="KEGG" id="doe:DENOEST_0020"/>
<dbReference type="OrthoDB" id="8566430at2"/>